<sequence length="344" mass="39778">MTKDEARQLAERLLEQHVQHELEYFSRSRVLEDLGRDLDLLLEAADAVTLRQLVGPETIKAIISRHTAEREIPAIVPEMAAEFTNYLVSQPFHQQATPADIISRDRIEGFVDELLLLKEQREELIDRLLEQPVYKDLVAKLTFDAIVRYVYEENLFSRRVPGVSSALKFSSRMLNKAVSGLDEVWEKSIKSYIARNVEKFVKESADFLSEHLTDDELKTSIMDAWDSFSGKSLDTLQSGLGEVEWSEFVVMGYDFWLSFRQTEYFRHCYGTVVDRLFEQYGDYRLSTLLQEFNIDRDTVMTELEAILPDALEALHASGVVEAMLRRRLERFYTSDAALELLRKG</sequence>
<reference evidence="1 2" key="1">
    <citation type="submission" date="2019-03" db="EMBL/GenBank/DDBJ databases">
        <title>Genomic Encyclopedia of Type Strains, Phase IV (KMG-IV): sequencing the most valuable type-strain genomes for metagenomic binning, comparative biology and taxonomic classification.</title>
        <authorList>
            <person name="Goeker M."/>
        </authorList>
    </citation>
    <scope>NUCLEOTIDE SEQUENCE [LARGE SCALE GENOMIC DNA]</scope>
    <source>
        <strain evidence="1 2">DSM 15505</strain>
    </source>
</reference>
<dbReference type="OrthoDB" id="7055830at2"/>
<organism evidence="1 2">
    <name type="scientific">Halospina denitrificans</name>
    <dbReference type="NCBI Taxonomy" id="332522"/>
    <lineage>
        <taxon>Bacteria</taxon>
        <taxon>Pseudomonadati</taxon>
        <taxon>Pseudomonadota</taxon>
        <taxon>Gammaproteobacteria</taxon>
        <taxon>Halospina</taxon>
    </lineage>
</organism>
<dbReference type="EMBL" id="SOAX01000002">
    <property type="protein sequence ID" value="TDT43416.1"/>
    <property type="molecule type" value="Genomic_DNA"/>
</dbReference>
<gene>
    <name evidence="1" type="ORF">DES49_1230</name>
</gene>
<accession>A0A4R7JZ78</accession>
<comment type="caution">
    <text evidence="1">The sequence shown here is derived from an EMBL/GenBank/DDBJ whole genome shotgun (WGS) entry which is preliminary data.</text>
</comment>
<dbReference type="AlphaFoldDB" id="A0A4R7JZ78"/>
<name>A0A4R7JZ78_9GAMM</name>
<protein>
    <submittedName>
        <fullName evidence="1">Uncharacterized protein</fullName>
    </submittedName>
</protein>
<dbReference type="RefSeq" id="WP_133735485.1">
    <property type="nucleotide sequence ID" value="NZ_SOAX01000002.1"/>
</dbReference>
<proteinExistence type="predicted"/>
<keyword evidence="2" id="KW-1185">Reference proteome</keyword>
<evidence type="ECO:0000313" key="2">
    <source>
        <dbReference type="Proteomes" id="UP000295830"/>
    </source>
</evidence>
<evidence type="ECO:0000313" key="1">
    <source>
        <dbReference type="EMBL" id="TDT43416.1"/>
    </source>
</evidence>
<dbReference type="Proteomes" id="UP000295830">
    <property type="component" value="Unassembled WGS sequence"/>
</dbReference>